<dbReference type="EC" id="3.6.4.-" evidence="14"/>
<organism evidence="14 15">
    <name type="scientific">Rubrivirga litoralis</name>
    <dbReference type="NCBI Taxonomy" id="3075598"/>
    <lineage>
        <taxon>Bacteria</taxon>
        <taxon>Pseudomonadati</taxon>
        <taxon>Rhodothermota</taxon>
        <taxon>Rhodothermia</taxon>
        <taxon>Rhodothermales</taxon>
        <taxon>Rubricoccaceae</taxon>
        <taxon>Rubrivirga</taxon>
    </lineage>
</organism>
<dbReference type="PANTHER" id="PTHR47959">
    <property type="entry name" value="ATP-DEPENDENT RNA HELICASE RHLE-RELATED"/>
    <property type="match status" value="1"/>
</dbReference>
<dbReference type="CDD" id="cd00268">
    <property type="entry name" value="DEADc"/>
    <property type="match status" value="1"/>
</dbReference>
<dbReference type="GO" id="GO:0004386">
    <property type="term" value="F:helicase activity"/>
    <property type="evidence" value="ECO:0007669"/>
    <property type="project" value="UniProtKB-KW"/>
</dbReference>
<sequence>MTFSDLGLHPALVQTAADLGYEAPSPIQEALVPTLLAGRDAIGQARTGTGKTAAFALPALHKMAGTAGGAVQVLVLTPTRELAVQVASAVHTYGRAFDVRTLPITGGQPYHKQIKRLRRGVDVVVATPGRLVDLVGQGAIDLGHVHTVVLDEADEMFSMGFADDLDAIFDALPDDRQTALLSATMAPAVKRLAQKRLRDPEVVSVTDGDRTAADVEQRGYYVNGRDKLNALVRLLETEDVTSALCFVRTRAGASALAADLSRRGYAAEEISGELSQSQRTAVLARFKNKTVRILCATDVAARGLDIDHVSHVFNVDLPHDPEAYVHRVGRTGRAGRDGVALSLVTPQDRGLLKRVERAAGRAIPQAELPSVEDVEAVRAQRLQADVVAAFETATDADRQLVLDLVTEGRDPMEVAAAAFALARRERGQAPVERIQLPGARRDHGHRPAPSRDRGAPHRGARSEGGEAGYVRLAIDAGYDAQVRPGQVVSAIARTADIPGKALGKILIHDAQTLVDVPADLVDQVLAQSGDLRFGKRLAQIERA</sequence>
<dbReference type="GO" id="GO:0016787">
    <property type="term" value="F:hydrolase activity"/>
    <property type="evidence" value="ECO:0007669"/>
    <property type="project" value="UniProtKB-KW"/>
</dbReference>
<keyword evidence="3 9" id="KW-0378">Hydrolase</keyword>
<dbReference type="EMBL" id="JAVRHT010000024">
    <property type="protein sequence ID" value="MDT0632258.1"/>
    <property type="molecule type" value="Genomic_DNA"/>
</dbReference>
<dbReference type="SMART" id="SM00487">
    <property type="entry name" value="DEXDc"/>
    <property type="match status" value="1"/>
</dbReference>
<reference evidence="14 15" key="1">
    <citation type="submission" date="2023-09" db="EMBL/GenBank/DDBJ databases">
        <authorList>
            <person name="Rey-Velasco X."/>
        </authorList>
    </citation>
    <scope>NUCLEOTIDE SEQUENCE [LARGE SCALE GENOMIC DNA]</scope>
    <source>
        <strain evidence="14 15">F394</strain>
    </source>
</reference>
<dbReference type="CDD" id="cd18787">
    <property type="entry name" value="SF2_C_DEAD"/>
    <property type="match status" value="1"/>
</dbReference>
<dbReference type="SMART" id="SM00490">
    <property type="entry name" value="HELICc"/>
    <property type="match status" value="1"/>
</dbReference>
<dbReference type="Pfam" id="PF25399">
    <property type="entry name" value="DeaD_dimer"/>
    <property type="match status" value="1"/>
</dbReference>
<keyword evidence="15" id="KW-1185">Reference proteome</keyword>
<evidence type="ECO:0000256" key="10">
    <source>
        <dbReference type="SAM" id="MobiDB-lite"/>
    </source>
</evidence>
<evidence type="ECO:0000313" key="14">
    <source>
        <dbReference type="EMBL" id="MDT0632258.1"/>
    </source>
</evidence>
<keyword evidence="6" id="KW-0346">Stress response</keyword>
<evidence type="ECO:0000256" key="3">
    <source>
        <dbReference type="ARBA" id="ARBA00022801"/>
    </source>
</evidence>
<evidence type="ECO:0000256" key="6">
    <source>
        <dbReference type="ARBA" id="ARBA00023016"/>
    </source>
</evidence>
<dbReference type="Pfam" id="PF00271">
    <property type="entry name" value="Helicase_C"/>
    <property type="match status" value="1"/>
</dbReference>
<evidence type="ECO:0000256" key="8">
    <source>
        <dbReference type="PROSITE-ProRule" id="PRU00552"/>
    </source>
</evidence>
<dbReference type="Gene3D" id="3.40.50.300">
    <property type="entry name" value="P-loop containing nucleotide triphosphate hydrolases"/>
    <property type="match status" value="2"/>
</dbReference>
<dbReference type="InterPro" id="IPR011545">
    <property type="entry name" value="DEAD/DEAH_box_helicase_dom"/>
</dbReference>
<dbReference type="Pfam" id="PF03880">
    <property type="entry name" value="DbpA"/>
    <property type="match status" value="1"/>
</dbReference>
<evidence type="ECO:0000256" key="5">
    <source>
        <dbReference type="ARBA" id="ARBA00022840"/>
    </source>
</evidence>
<accession>A0ABU3BSK6</accession>
<evidence type="ECO:0000259" key="13">
    <source>
        <dbReference type="PROSITE" id="PS51195"/>
    </source>
</evidence>
<evidence type="ECO:0000256" key="2">
    <source>
        <dbReference type="ARBA" id="ARBA00022741"/>
    </source>
</evidence>
<evidence type="ECO:0000256" key="9">
    <source>
        <dbReference type="RuleBase" id="RU000492"/>
    </source>
</evidence>
<keyword evidence="5 9" id="KW-0067">ATP-binding</keyword>
<feature type="domain" description="DEAD-box RNA helicase Q" evidence="13">
    <location>
        <begin position="1"/>
        <end position="29"/>
    </location>
</feature>
<dbReference type="InterPro" id="IPR044742">
    <property type="entry name" value="DEAD/DEAH_RhlB"/>
</dbReference>
<comment type="caution">
    <text evidence="14">The sequence shown here is derived from an EMBL/GenBank/DDBJ whole genome shotgun (WGS) entry which is preliminary data.</text>
</comment>
<dbReference type="InterPro" id="IPR057325">
    <property type="entry name" value="DeaD_dimer"/>
</dbReference>
<dbReference type="InterPro" id="IPR014001">
    <property type="entry name" value="Helicase_ATP-bd"/>
</dbReference>
<feature type="region of interest" description="Disordered" evidence="10">
    <location>
        <begin position="435"/>
        <end position="466"/>
    </location>
</feature>
<dbReference type="PROSITE" id="PS51192">
    <property type="entry name" value="HELICASE_ATP_BIND_1"/>
    <property type="match status" value="1"/>
</dbReference>
<dbReference type="Proteomes" id="UP001267426">
    <property type="component" value="Unassembled WGS sequence"/>
</dbReference>
<name>A0ABU3BSK6_9BACT</name>
<dbReference type="InterPro" id="IPR005580">
    <property type="entry name" value="DbpA/CsdA_RNA-bd_dom"/>
</dbReference>
<keyword evidence="2 9" id="KW-0547">Nucleotide-binding</keyword>
<evidence type="ECO:0000256" key="4">
    <source>
        <dbReference type="ARBA" id="ARBA00022806"/>
    </source>
</evidence>
<evidence type="ECO:0000256" key="7">
    <source>
        <dbReference type="ARBA" id="ARBA00038437"/>
    </source>
</evidence>
<feature type="compositionally biased region" description="Basic and acidic residues" evidence="10">
    <location>
        <begin position="449"/>
        <end position="464"/>
    </location>
</feature>
<feature type="short sequence motif" description="Q motif" evidence="8">
    <location>
        <begin position="1"/>
        <end position="29"/>
    </location>
</feature>
<feature type="domain" description="Helicase C-terminal" evidence="12">
    <location>
        <begin position="227"/>
        <end position="375"/>
    </location>
</feature>
<dbReference type="PROSITE" id="PS51195">
    <property type="entry name" value="Q_MOTIF"/>
    <property type="match status" value="1"/>
</dbReference>
<evidence type="ECO:0000256" key="1">
    <source>
        <dbReference type="ARBA" id="ARBA00022490"/>
    </source>
</evidence>
<evidence type="ECO:0000259" key="12">
    <source>
        <dbReference type="PROSITE" id="PS51194"/>
    </source>
</evidence>
<evidence type="ECO:0000313" key="15">
    <source>
        <dbReference type="Proteomes" id="UP001267426"/>
    </source>
</evidence>
<dbReference type="Gene3D" id="3.30.70.330">
    <property type="match status" value="1"/>
</dbReference>
<keyword evidence="4 9" id="KW-0347">Helicase</keyword>
<dbReference type="InterPro" id="IPR014014">
    <property type="entry name" value="RNA_helicase_DEAD_Q_motif"/>
</dbReference>
<dbReference type="InterPro" id="IPR027417">
    <property type="entry name" value="P-loop_NTPase"/>
</dbReference>
<keyword evidence="1" id="KW-0963">Cytoplasm</keyword>
<proteinExistence type="inferred from homology"/>
<dbReference type="SUPFAM" id="SSF52540">
    <property type="entry name" value="P-loop containing nucleoside triphosphate hydrolases"/>
    <property type="match status" value="1"/>
</dbReference>
<comment type="similarity">
    <text evidence="7 9">Belongs to the DEAD box helicase family.</text>
</comment>
<dbReference type="PROSITE" id="PS51194">
    <property type="entry name" value="HELICASE_CTER"/>
    <property type="match status" value="1"/>
</dbReference>
<feature type="domain" description="Helicase ATP-binding" evidence="11">
    <location>
        <begin position="32"/>
        <end position="203"/>
    </location>
</feature>
<dbReference type="PANTHER" id="PTHR47959:SF13">
    <property type="entry name" value="ATP-DEPENDENT RNA HELICASE RHLE"/>
    <property type="match status" value="1"/>
</dbReference>
<protein>
    <submittedName>
        <fullName evidence="14">DEAD/DEAH box helicase</fullName>
        <ecNumber evidence="14">3.6.4.-</ecNumber>
    </submittedName>
</protein>
<dbReference type="PROSITE" id="PS00039">
    <property type="entry name" value="DEAD_ATP_HELICASE"/>
    <property type="match status" value="1"/>
</dbReference>
<dbReference type="RefSeq" id="WP_311663989.1">
    <property type="nucleotide sequence ID" value="NZ_JAVRHT010000024.1"/>
</dbReference>
<dbReference type="InterPro" id="IPR012677">
    <property type="entry name" value="Nucleotide-bd_a/b_plait_sf"/>
</dbReference>
<evidence type="ECO:0000259" key="11">
    <source>
        <dbReference type="PROSITE" id="PS51192"/>
    </source>
</evidence>
<dbReference type="InterPro" id="IPR000629">
    <property type="entry name" value="RNA-helicase_DEAD-box_CS"/>
</dbReference>
<gene>
    <name evidence="14" type="ORF">RM540_10920</name>
</gene>
<dbReference type="InterPro" id="IPR050079">
    <property type="entry name" value="DEAD_box_RNA_helicase"/>
</dbReference>
<dbReference type="Pfam" id="PF00270">
    <property type="entry name" value="DEAD"/>
    <property type="match status" value="1"/>
</dbReference>
<dbReference type="InterPro" id="IPR001650">
    <property type="entry name" value="Helicase_C-like"/>
</dbReference>
<dbReference type="CDD" id="cd12252">
    <property type="entry name" value="RRM_DbpA"/>
    <property type="match status" value="1"/>
</dbReference>